<feature type="compositionally biased region" description="Polar residues" evidence="1">
    <location>
        <begin position="296"/>
        <end position="305"/>
    </location>
</feature>
<dbReference type="KEGG" id="slb:AWJ20_3316"/>
<proteinExistence type="predicted"/>
<feature type="region of interest" description="Disordered" evidence="1">
    <location>
        <begin position="90"/>
        <end position="131"/>
    </location>
</feature>
<feature type="compositionally biased region" description="Low complexity" evidence="1">
    <location>
        <begin position="90"/>
        <end position="102"/>
    </location>
</feature>
<dbReference type="EMBL" id="CP014503">
    <property type="protein sequence ID" value="ANB15678.1"/>
    <property type="molecule type" value="Genomic_DNA"/>
</dbReference>
<keyword evidence="3" id="KW-1185">Reference proteome</keyword>
<dbReference type="Proteomes" id="UP000189580">
    <property type="component" value="Chromosome b"/>
</dbReference>
<feature type="compositionally biased region" description="Polar residues" evidence="1">
    <location>
        <begin position="149"/>
        <end position="167"/>
    </location>
</feature>
<dbReference type="AlphaFoldDB" id="A0A167FTC2"/>
<feature type="compositionally biased region" description="Polar residues" evidence="1">
    <location>
        <begin position="107"/>
        <end position="131"/>
    </location>
</feature>
<accession>A0A167FTC2</accession>
<reference evidence="2 3" key="1">
    <citation type="submission" date="2016-02" db="EMBL/GenBank/DDBJ databases">
        <title>Complete genome sequence and transcriptome regulation of the pentose utilising yeast Sugiyamaella lignohabitans.</title>
        <authorList>
            <person name="Bellasio M."/>
            <person name="Peymann A."/>
            <person name="Valli M."/>
            <person name="Sipitzky M."/>
            <person name="Graf A."/>
            <person name="Sauer M."/>
            <person name="Marx H."/>
            <person name="Mattanovich D."/>
        </authorList>
    </citation>
    <scope>NUCLEOTIDE SEQUENCE [LARGE SCALE GENOMIC DNA]</scope>
    <source>
        <strain evidence="2 3">CBS 10342</strain>
    </source>
</reference>
<dbReference type="GeneID" id="30035325"/>
<evidence type="ECO:0000313" key="2">
    <source>
        <dbReference type="EMBL" id="ANB15678.1"/>
    </source>
</evidence>
<feature type="region of interest" description="Disordered" evidence="1">
    <location>
        <begin position="296"/>
        <end position="330"/>
    </location>
</feature>
<organism evidence="2 3">
    <name type="scientific">Sugiyamaella lignohabitans</name>
    <dbReference type="NCBI Taxonomy" id="796027"/>
    <lineage>
        <taxon>Eukaryota</taxon>
        <taxon>Fungi</taxon>
        <taxon>Dikarya</taxon>
        <taxon>Ascomycota</taxon>
        <taxon>Saccharomycotina</taxon>
        <taxon>Dipodascomycetes</taxon>
        <taxon>Dipodascales</taxon>
        <taxon>Trichomonascaceae</taxon>
        <taxon>Sugiyamaella</taxon>
    </lineage>
</organism>
<feature type="region of interest" description="Disordered" evidence="1">
    <location>
        <begin position="149"/>
        <end position="177"/>
    </location>
</feature>
<dbReference type="OrthoDB" id="4097087at2759"/>
<evidence type="ECO:0000313" key="3">
    <source>
        <dbReference type="Proteomes" id="UP000189580"/>
    </source>
</evidence>
<gene>
    <name evidence="2" type="ORF">AWJ20_3316</name>
</gene>
<protein>
    <submittedName>
        <fullName evidence="2">Uncharacterized protein</fullName>
    </submittedName>
</protein>
<evidence type="ECO:0000256" key="1">
    <source>
        <dbReference type="SAM" id="MobiDB-lite"/>
    </source>
</evidence>
<name>A0A167FTC2_9ASCO</name>
<dbReference type="RefSeq" id="XP_018738155.1">
    <property type="nucleotide sequence ID" value="XM_018880326.1"/>
</dbReference>
<feature type="compositionally biased region" description="Polar residues" evidence="1">
    <location>
        <begin position="312"/>
        <end position="323"/>
    </location>
</feature>
<sequence>MVGQPCYTSGSFHTRQSIPATILPPLSQVVGPYISPSLTDKDIANFDPQLALTSSYDMTPASSYQNCVRPFSDYSDYLCSSNDKRLPISSSSPKYSYSSLLSRPQPRYTSYERTAPSNRPSTPTEYDTSQQRLCGPVCDTPVFNSVYPSPDVTPSQNFASRNSSISEGPTLDDDSCSSGFNTPKAAYGLTRLSQLDPCGQTELNKYKISLGNNSASDSANVQCSKEHIICDSYEQTLARDYSSVKSNEEQAFLPTTSSPSISTTIITSSAIPQIPSNVKPKTKCRKKQPNTVFANQEYTVSSSSPKIRLSQKRYSTPKSNGKKGTQGRPFTDSMTIHLNLAANIDEIFLSSLGVESETIRSHYVEFTPFYRIDKTDTVSEASDYLSVGRRRSGTMNFVTDSSEDENASCTPIKLNHNNIASEIRKLFAIKDFHFVQIVRSSTNQDRNVDRDIKSLPVQKFVAIPCPSNDKEITCRFLKQIVAHPRYKCNMKFFIVKGKIDCTQWHYTSYELMEQERSQITSGEIFLPVNTRLFRPTDMMLTAIGRRRSRKVLSSSKRKLLVEDDISWSNKLHDKTLGNFDKSCHLSDASVSKKIKLQPSLETDKLEGNLNSGHEAIVRSGPDPKLVPAVCHHEETKSSALSSRKTNIQLYNKMSMNLLIN</sequence>